<keyword evidence="2" id="KW-0808">Transferase</keyword>
<dbReference type="SMART" id="SM00672">
    <property type="entry name" value="CAP10"/>
    <property type="match status" value="1"/>
</dbReference>
<dbReference type="InterPro" id="IPR006598">
    <property type="entry name" value="CAP10"/>
</dbReference>
<feature type="domain" description="Glycosyl transferase CAP10" evidence="1">
    <location>
        <begin position="277"/>
        <end position="557"/>
    </location>
</feature>
<dbReference type="AlphaFoldDB" id="A0A8E2DX41"/>
<dbReference type="EMBL" id="KV745809">
    <property type="protein sequence ID" value="OCK73357.1"/>
    <property type="molecule type" value="Genomic_DNA"/>
</dbReference>
<sequence>MNSFKFLQPAIENYLELVANVSTFGPHPIDDLIADAQRAHDALLLQRSTNLNAASRRYRERRHRHPPPGFDKWVEYALKHDAVIVEQFFDRIEHDIRPFWAQDPKLTATWAAAWHHVVRVRNGNVSSVGDVQNLVPWLKHWKELVAEAAKFMPDVDMPINYMDESRILVPWEDINLLVQKAEKERKITPIEDTVREYTGLAEIDMPQLKVYDPNWITTGSYWDLVRLACSPNSPGRNVSAPDDYSNPPNFPQNWRPSFSESGYVKNFTAGTDPCIQPHIRTMHGTFVEPVSLSTSQELIPLFGGSKLPVNNEILIPGAMYLTDDPLYSGGSSHGPPWTRKKGGIIWRGVASGGRNKEENWTHFQRHRLVEMLNGTTVSSVERNGIKAKTFEMPPIQMYNFTRRRKGLIGEWLRNISDAGFMDLVCFPPESNCSYVAPYFRKLNKIPMKKQYEQKFMPDVDGNSFSGRFRGLLLSTSLPIKSTIYIEWHNDRLIPWVHFAPMDNTFQDLYAILDYFTRDKRGDAAARVIAETGKNWAEKVLRRDDMLLYVWRLLLEFARVCDKNRDKLGFIDDLVPG</sequence>
<keyword evidence="3" id="KW-1185">Reference proteome</keyword>
<evidence type="ECO:0000259" key="1">
    <source>
        <dbReference type="SMART" id="SM00672"/>
    </source>
</evidence>
<evidence type="ECO:0000313" key="2">
    <source>
        <dbReference type="EMBL" id="OCK73357.1"/>
    </source>
</evidence>
<reference evidence="2 3" key="1">
    <citation type="journal article" date="2016" name="Nat. Commun.">
        <title>Ectomycorrhizal ecology is imprinted in the genome of the dominant symbiotic fungus Cenococcum geophilum.</title>
        <authorList>
            <consortium name="DOE Joint Genome Institute"/>
            <person name="Peter M."/>
            <person name="Kohler A."/>
            <person name="Ohm R.A."/>
            <person name="Kuo A."/>
            <person name="Krutzmann J."/>
            <person name="Morin E."/>
            <person name="Arend M."/>
            <person name="Barry K.W."/>
            <person name="Binder M."/>
            <person name="Choi C."/>
            <person name="Clum A."/>
            <person name="Copeland A."/>
            <person name="Grisel N."/>
            <person name="Haridas S."/>
            <person name="Kipfer T."/>
            <person name="LaButti K."/>
            <person name="Lindquist E."/>
            <person name="Lipzen A."/>
            <person name="Maire R."/>
            <person name="Meier B."/>
            <person name="Mihaltcheva S."/>
            <person name="Molinier V."/>
            <person name="Murat C."/>
            <person name="Poggeler S."/>
            <person name="Quandt C.A."/>
            <person name="Sperisen C."/>
            <person name="Tritt A."/>
            <person name="Tisserant E."/>
            <person name="Crous P.W."/>
            <person name="Henrissat B."/>
            <person name="Nehls U."/>
            <person name="Egli S."/>
            <person name="Spatafora J.W."/>
            <person name="Grigoriev I.V."/>
            <person name="Martin F.M."/>
        </authorList>
    </citation>
    <scope>NUCLEOTIDE SEQUENCE [LARGE SCALE GENOMIC DNA]</scope>
    <source>
        <strain evidence="2 3">CBS 459.81</strain>
    </source>
</reference>
<organism evidence="2 3">
    <name type="scientific">Lepidopterella palustris CBS 459.81</name>
    <dbReference type="NCBI Taxonomy" id="1314670"/>
    <lineage>
        <taxon>Eukaryota</taxon>
        <taxon>Fungi</taxon>
        <taxon>Dikarya</taxon>
        <taxon>Ascomycota</taxon>
        <taxon>Pezizomycotina</taxon>
        <taxon>Dothideomycetes</taxon>
        <taxon>Pleosporomycetidae</taxon>
        <taxon>Mytilinidiales</taxon>
        <taxon>Argynnaceae</taxon>
        <taxon>Lepidopterella</taxon>
    </lineage>
</organism>
<evidence type="ECO:0000313" key="3">
    <source>
        <dbReference type="Proteomes" id="UP000250266"/>
    </source>
</evidence>
<dbReference type="Pfam" id="PF05686">
    <property type="entry name" value="Glyco_transf_90"/>
    <property type="match status" value="1"/>
</dbReference>
<gene>
    <name evidence="2" type="ORF">K432DRAFT_438331</name>
</gene>
<name>A0A8E2DX41_9PEZI</name>
<dbReference type="Proteomes" id="UP000250266">
    <property type="component" value="Unassembled WGS sequence"/>
</dbReference>
<dbReference type="GO" id="GO:0016740">
    <property type="term" value="F:transferase activity"/>
    <property type="evidence" value="ECO:0007669"/>
    <property type="project" value="UniProtKB-KW"/>
</dbReference>
<dbReference type="PANTHER" id="PTHR12203:SF22">
    <property type="entry name" value="CAPSULE ASSOCIATED PROTEIN"/>
    <property type="match status" value="1"/>
</dbReference>
<dbReference type="OrthoDB" id="541052at2759"/>
<protein>
    <submittedName>
        <fullName evidence="2">Glycosyltransferase family 90 protein</fullName>
    </submittedName>
</protein>
<dbReference type="PANTHER" id="PTHR12203">
    <property type="entry name" value="KDEL LYS-ASP-GLU-LEU CONTAINING - RELATED"/>
    <property type="match status" value="1"/>
</dbReference>
<dbReference type="InterPro" id="IPR051091">
    <property type="entry name" value="O-Glucosyltr/Glycosyltrsf_90"/>
</dbReference>
<proteinExistence type="predicted"/>
<accession>A0A8E2DX41</accession>